<accession>A0ABT6DJL1</accession>
<sequence>MLKKSAKTVMAACFLAVAGLSGCAHFSSSEPQAYYPHKSVDPRTPSSYEEPSREWRYDMRSQRFDVPGKPYVQ</sequence>
<feature type="chain" id="PRO_5045289348" description="Lipoprotein" evidence="2">
    <location>
        <begin position="27"/>
        <end position="73"/>
    </location>
</feature>
<reference evidence="3" key="1">
    <citation type="submission" date="2022-08" db="EMBL/GenBank/DDBJ databases">
        <title>Novel Bdellovibrio Species Isolated from Svalbard: Designation Bdellovibrio svalbardensis.</title>
        <authorList>
            <person name="Mitchell R.J."/>
            <person name="Choi S.Y."/>
        </authorList>
    </citation>
    <scope>NUCLEOTIDE SEQUENCE</scope>
    <source>
        <strain evidence="3">PAP01</strain>
    </source>
</reference>
<protein>
    <recommendedName>
        <fullName evidence="5">Lipoprotein</fullName>
    </recommendedName>
</protein>
<keyword evidence="4" id="KW-1185">Reference proteome</keyword>
<dbReference type="RefSeq" id="WP_277578174.1">
    <property type="nucleotide sequence ID" value="NZ_JANRMI010000002.1"/>
</dbReference>
<organism evidence="3 4">
    <name type="scientific">Bdellovibrio svalbardensis</name>
    <dbReference type="NCBI Taxonomy" id="2972972"/>
    <lineage>
        <taxon>Bacteria</taxon>
        <taxon>Pseudomonadati</taxon>
        <taxon>Bdellovibrionota</taxon>
        <taxon>Bdellovibrionia</taxon>
        <taxon>Bdellovibrionales</taxon>
        <taxon>Pseudobdellovibrionaceae</taxon>
        <taxon>Bdellovibrio</taxon>
    </lineage>
</organism>
<dbReference type="Proteomes" id="UP001152321">
    <property type="component" value="Unassembled WGS sequence"/>
</dbReference>
<comment type="caution">
    <text evidence="3">The sequence shown here is derived from an EMBL/GenBank/DDBJ whole genome shotgun (WGS) entry which is preliminary data.</text>
</comment>
<evidence type="ECO:0000313" key="4">
    <source>
        <dbReference type="Proteomes" id="UP001152321"/>
    </source>
</evidence>
<evidence type="ECO:0008006" key="5">
    <source>
        <dbReference type="Google" id="ProtNLM"/>
    </source>
</evidence>
<feature type="region of interest" description="Disordered" evidence="1">
    <location>
        <begin position="34"/>
        <end position="54"/>
    </location>
</feature>
<feature type="signal peptide" evidence="2">
    <location>
        <begin position="1"/>
        <end position="26"/>
    </location>
</feature>
<proteinExistence type="predicted"/>
<dbReference type="PROSITE" id="PS51257">
    <property type="entry name" value="PROKAR_LIPOPROTEIN"/>
    <property type="match status" value="1"/>
</dbReference>
<gene>
    <name evidence="3" type="ORF">NWE73_10010</name>
</gene>
<dbReference type="EMBL" id="JANRMI010000002">
    <property type="protein sequence ID" value="MDG0816699.1"/>
    <property type="molecule type" value="Genomic_DNA"/>
</dbReference>
<evidence type="ECO:0000256" key="1">
    <source>
        <dbReference type="SAM" id="MobiDB-lite"/>
    </source>
</evidence>
<evidence type="ECO:0000313" key="3">
    <source>
        <dbReference type="EMBL" id="MDG0816699.1"/>
    </source>
</evidence>
<keyword evidence="2" id="KW-0732">Signal</keyword>
<evidence type="ECO:0000256" key="2">
    <source>
        <dbReference type="SAM" id="SignalP"/>
    </source>
</evidence>
<name>A0ABT6DJL1_9BACT</name>